<dbReference type="KEGG" id="serj:SGUI_1009"/>
<dbReference type="STRING" id="1758689.SGUI_1009"/>
<organism evidence="1 2">
    <name type="scientific">Serinicoccus hydrothermalis</name>
    <dbReference type="NCBI Taxonomy" id="1758689"/>
    <lineage>
        <taxon>Bacteria</taxon>
        <taxon>Bacillati</taxon>
        <taxon>Actinomycetota</taxon>
        <taxon>Actinomycetes</taxon>
        <taxon>Micrococcales</taxon>
        <taxon>Ornithinimicrobiaceae</taxon>
        <taxon>Serinicoccus</taxon>
    </lineage>
</organism>
<evidence type="ECO:0000313" key="1">
    <source>
        <dbReference type="EMBL" id="ANS78405.1"/>
    </source>
</evidence>
<dbReference type="PATRIC" id="fig|1758689.4.peg.1047"/>
<dbReference type="Proteomes" id="UP000092482">
    <property type="component" value="Chromosome"/>
</dbReference>
<name>A0A1B1NAJ8_9MICO</name>
<dbReference type="EMBL" id="CP014989">
    <property type="protein sequence ID" value="ANS78405.1"/>
    <property type="molecule type" value="Genomic_DNA"/>
</dbReference>
<evidence type="ECO:0000313" key="2">
    <source>
        <dbReference type="Proteomes" id="UP000092482"/>
    </source>
</evidence>
<gene>
    <name evidence="1" type="ORF">SGUI_1009</name>
</gene>
<proteinExistence type="predicted"/>
<accession>A0A1B1NAJ8</accession>
<keyword evidence="2" id="KW-1185">Reference proteome</keyword>
<protein>
    <submittedName>
        <fullName evidence="1">Uncharacterized protein</fullName>
    </submittedName>
</protein>
<reference evidence="1 2" key="1">
    <citation type="submission" date="2016-03" db="EMBL/GenBank/DDBJ databases">
        <title>Shallow-sea hydrothermal system.</title>
        <authorList>
            <person name="Tang K."/>
        </authorList>
    </citation>
    <scope>NUCLEOTIDE SEQUENCE [LARGE SCALE GENOMIC DNA]</scope>
    <source>
        <strain evidence="1 2">JLT9</strain>
    </source>
</reference>
<dbReference type="AlphaFoldDB" id="A0A1B1NAJ8"/>
<sequence length="184" mass="20733">MGRMRWDQLFEDLEAQQQEWVRREVEAEAAEHTRAERARVQLADRLAAHVGRPVRVRVGGVGPVAGTLVDVGPDWVLLHDPQRREHQESLVLIGALRSVEGLGGGVDERPRRRSLRQVLRAVSRDRARVRVHDLEGDHVSGTIDRVLADHLDLARHADDEPRRPGAVRGTVSVPYTAMAMLRRL</sequence>